<evidence type="ECO:0000313" key="2">
    <source>
        <dbReference type="EMBL" id="RPF55293.1"/>
    </source>
</evidence>
<feature type="transmembrane region" description="Helical" evidence="1">
    <location>
        <begin position="149"/>
        <end position="166"/>
    </location>
</feature>
<evidence type="ECO:0000256" key="1">
    <source>
        <dbReference type="SAM" id="Phobius"/>
    </source>
</evidence>
<gene>
    <name evidence="2" type="ORF">EDC24_0164</name>
</gene>
<proteinExistence type="predicted"/>
<feature type="transmembrane region" description="Helical" evidence="1">
    <location>
        <begin position="89"/>
        <end position="113"/>
    </location>
</feature>
<keyword evidence="1" id="KW-0812">Transmembrane</keyword>
<dbReference type="EMBL" id="RKRF01000007">
    <property type="protein sequence ID" value="RPF55293.1"/>
    <property type="molecule type" value="Genomic_DNA"/>
</dbReference>
<dbReference type="Proteomes" id="UP000276443">
    <property type="component" value="Unassembled WGS sequence"/>
</dbReference>
<organism evidence="2 3">
    <name type="scientific">Aquisalibacillus elongatus</name>
    <dbReference type="NCBI Taxonomy" id="485577"/>
    <lineage>
        <taxon>Bacteria</taxon>
        <taxon>Bacillati</taxon>
        <taxon>Bacillota</taxon>
        <taxon>Bacilli</taxon>
        <taxon>Bacillales</taxon>
        <taxon>Bacillaceae</taxon>
        <taxon>Aquisalibacillus</taxon>
    </lineage>
</organism>
<dbReference type="RefSeq" id="WP_124218968.1">
    <property type="nucleotide sequence ID" value="NZ_RKRF01000007.1"/>
</dbReference>
<feature type="transmembrane region" description="Helical" evidence="1">
    <location>
        <begin position="125"/>
        <end position="143"/>
    </location>
</feature>
<sequence>MLDLYQRFPLMGALLLLFSLLGFQITLYIIDRYSSKGVDVIRKKFPYAWIFNEKRKGQILILFIGVVGVYLISIIPFESYELMVAEFIIDLAFAVSVFLLLFSAAFLISFFIIKGRALNFSTLKFSYILFLIVCLMLLLPLYIVGFTNGTAIVFNVILGVLGVHNANKSIQA</sequence>
<reference evidence="2 3" key="1">
    <citation type="submission" date="2018-11" db="EMBL/GenBank/DDBJ databases">
        <title>Genomic Encyclopedia of Type Strains, Phase IV (KMG-IV): sequencing the most valuable type-strain genomes for metagenomic binning, comparative biology and taxonomic classification.</title>
        <authorList>
            <person name="Goeker M."/>
        </authorList>
    </citation>
    <scope>NUCLEOTIDE SEQUENCE [LARGE SCALE GENOMIC DNA]</scope>
    <source>
        <strain evidence="2 3">DSM 18090</strain>
    </source>
</reference>
<keyword evidence="3" id="KW-1185">Reference proteome</keyword>
<feature type="transmembrane region" description="Helical" evidence="1">
    <location>
        <begin position="12"/>
        <end position="30"/>
    </location>
</feature>
<comment type="caution">
    <text evidence="2">The sequence shown here is derived from an EMBL/GenBank/DDBJ whole genome shotgun (WGS) entry which is preliminary data.</text>
</comment>
<protein>
    <submittedName>
        <fullName evidence="2">Uncharacterized protein</fullName>
    </submittedName>
</protein>
<dbReference type="AlphaFoldDB" id="A0A3N5BCU3"/>
<keyword evidence="1" id="KW-1133">Transmembrane helix</keyword>
<feature type="transmembrane region" description="Helical" evidence="1">
    <location>
        <begin position="59"/>
        <end position="77"/>
    </location>
</feature>
<accession>A0A3N5BCU3</accession>
<name>A0A3N5BCU3_9BACI</name>
<keyword evidence="1" id="KW-0472">Membrane</keyword>
<evidence type="ECO:0000313" key="3">
    <source>
        <dbReference type="Proteomes" id="UP000276443"/>
    </source>
</evidence>